<organism evidence="3 4">
    <name type="scientific">OM182 bacterium BACL3 MAG-120507-bin80</name>
    <dbReference type="NCBI Taxonomy" id="1655577"/>
    <lineage>
        <taxon>Bacteria</taxon>
        <taxon>Pseudomonadati</taxon>
        <taxon>Pseudomonadota</taxon>
        <taxon>Gammaproteobacteria</taxon>
        <taxon>OMG group</taxon>
        <taxon>OM182 clade</taxon>
    </lineage>
</organism>
<comment type="caution">
    <text evidence="3">The sequence shown here is derived from an EMBL/GenBank/DDBJ whole genome shotgun (WGS) entry which is preliminary data.</text>
</comment>
<evidence type="ECO:0000259" key="2">
    <source>
        <dbReference type="Pfam" id="PF00266"/>
    </source>
</evidence>
<dbReference type="InterPro" id="IPR015424">
    <property type="entry name" value="PyrdxlP-dep_Trfase"/>
</dbReference>
<dbReference type="InterPro" id="IPR000192">
    <property type="entry name" value="Aminotrans_V_dom"/>
</dbReference>
<dbReference type="EMBL" id="LIBB01000043">
    <property type="protein sequence ID" value="KRO72833.1"/>
    <property type="molecule type" value="Genomic_DNA"/>
</dbReference>
<dbReference type="Proteomes" id="UP000051934">
    <property type="component" value="Unassembled WGS sequence"/>
</dbReference>
<dbReference type="PANTHER" id="PTHR43686">
    <property type="entry name" value="SULFURTRANSFERASE-RELATED"/>
    <property type="match status" value="1"/>
</dbReference>
<keyword evidence="3" id="KW-0032">Aminotransferase</keyword>
<dbReference type="Gene3D" id="3.40.640.10">
    <property type="entry name" value="Type I PLP-dependent aspartate aminotransferase-like (Major domain)"/>
    <property type="match status" value="1"/>
</dbReference>
<keyword evidence="3" id="KW-0808">Transferase</keyword>
<evidence type="ECO:0000313" key="3">
    <source>
        <dbReference type="EMBL" id="KRO72833.1"/>
    </source>
</evidence>
<dbReference type="AlphaFoldDB" id="A0A0R2SD89"/>
<gene>
    <name evidence="3" type="ORF">ABR69_10085</name>
</gene>
<dbReference type="InterPro" id="IPR015422">
    <property type="entry name" value="PyrdxlP-dep_Trfase_small"/>
</dbReference>
<proteinExistence type="predicted"/>
<dbReference type="GO" id="GO:0008483">
    <property type="term" value="F:transaminase activity"/>
    <property type="evidence" value="ECO:0007669"/>
    <property type="project" value="UniProtKB-KW"/>
</dbReference>
<feature type="domain" description="Aminotransferase class V" evidence="2">
    <location>
        <begin position="28"/>
        <end position="396"/>
    </location>
</feature>
<name>A0A0R2SD89_9GAMM</name>
<evidence type="ECO:0000256" key="1">
    <source>
        <dbReference type="ARBA" id="ARBA00022898"/>
    </source>
</evidence>
<dbReference type="SUPFAM" id="SSF53383">
    <property type="entry name" value="PLP-dependent transferases"/>
    <property type="match status" value="1"/>
</dbReference>
<reference evidence="3 4" key="1">
    <citation type="submission" date="2015-10" db="EMBL/GenBank/DDBJ databases">
        <title>Metagenome-Assembled Genomes uncover a global brackish microbiome.</title>
        <authorList>
            <person name="Hugerth L.W."/>
            <person name="Larsson J."/>
            <person name="Alneberg J."/>
            <person name="Lindh M.V."/>
            <person name="Legrand C."/>
            <person name="Pinhassi J."/>
            <person name="Andersson A.F."/>
        </authorList>
    </citation>
    <scope>NUCLEOTIDE SEQUENCE [LARGE SCALE GENOMIC DNA]</scope>
    <source>
        <strain evidence="3">BACL4 MAG-120507-bin80</strain>
    </source>
</reference>
<evidence type="ECO:0000313" key="4">
    <source>
        <dbReference type="Proteomes" id="UP000051934"/>
    </source>
</evidence>
<keyword evidence="1" id="KW-0663">Pyridoxal phosphate</keyword>
<dbReference type="InterPro" id="IPR015421">
    <property type="entry name" value="PyrdxlP-dep_Trfase_major"/>
</dbReference>
<sequence>MELVEKIRQSLIGEGTRIPTSFGEKPLIYADYTASGRSLTFIEDAIREHVLPYYANTHTETSFTGAQSTAYREQARDIIRSAVNATDDDQIIFCGPGATAAINKLVDIMGLRHPADTTHEDQPVVFIGPYEHHSNELPWRESRAQVVVIPLAEDGTLDCDRLEAELTRFASRSLKIGSFSAASNVTGVKTDTHRVAKLLHAHGAVSLWDYAAAAPYVAIDMNPAGDALAAKDAVFISPHKLVGGPGTPGILVVKRKLMTNAVPAMPGGGTVLYVNPQDHTFITDPQRREEGGTPAIVEAIRAGLVFKLQQDVGIAKIEANEKDFRARALARWQGNPAIEVLGNAANDSLSIFSLRLKCETAGGMRDLHYGFVVALLNDLFGIQARGGCSCAGPYGHDLLNMDMRTSRAIEKEIKKGHMVLRPGWVRLNFNYFIDEATFDYLLSAVELIANYGAGLLPYYEFDSTSATWRYQGRAMQLGLPLEDFDFAADAAAGSNGKARQPAFEPSSDLPLFLAQAREELTRSDREGTRYTVSLPASVEALRWFALPQEVHLKNFHSAVSSG</sequence>
<dbReference type="Gene3D" id="3.90.1150.10">
    <property type="entry name" value="Aspartate Aminotransferase, domain 1"/>
    <property type="match status" value="1"/>
</dbReference>
<dbReference type="PANTHER" id="PTHR43686:SF1">
    <property type="entry name" value="AMINOTRAN_5 DOMAIN-CONTAINING PROTEIN"/>
    <property type="match status" value="1"/>
</dbReference>
<dbReference type="Pfam" id="PF00266">
    <property type="entry name" value="Aminotran_5"/>
    <property type="match status" value="1"/>
</dbReference>
<accession>A0A0R2SD89</accession>
<protein>
    <submittedName>
        <fullName evidence="3">Aminotransferase</fullName>
    </submittedName>
</protein>